<proteinExistence type="predicted"/>
<comment type="caution">
    <text evidence="1">The sequence shown here is derived from an EMBL/GenBank/DDBJ whole genome shotgun (WGS) entry which is preliminary data.</text>
</comment>
<name>A0A940WYM6_9GAMM</name>
<dbReference type="EMBL" id="JAGKTC010000001">
    <property type="protein sequence ID" value="MBP3983408.1"/>
    <property type="molecule type" value="Genomic_DNA"/>
</dbReference>
<evidence type="ECO:0000313" key="2">
    <source>
        <dbReference type="Proteomes" id="UP000673447"/>
    </source>
</evidence>
<dbReference type="AlphaFoldDB" id="A0A940WYM6"/>
<evidence type="ECO:0000313" key="1">
    <source>
        <dbReference type="EMBL" id="MBP3983408.1"/>
    </source>
</evidence>
<reference evidence="1" key="2">
    <citation type="submission" date="2021-03" db="EMBL/GenBank/DDBJ databases">
        <authorList>
            <person name="Cao W."/>
        </authorList>
    </citation>
    <scope>NUCLEOTIDE SEQUENCE</scope>
    <source>
        <strain evidence="1">110414</strain>
    </source>
</reference>
<organism evidence="1 2">
    <name type="scientific">Pseudoxanthomonas helianthi</name>
    <dbReference type="NCBI Taxonomy" id="1453541"/>
    <lineage>
        <taxon>Bacteria</taxon>
        <taxon>Pseudomonadati</taxon>
        <taxon>Pseudomonadota</taxon>
        <taxon>Gammaproteobacteria</taxon>
        <taxon>Lysobacterales</taxon>
        <taxon>Lysobacteraceae</taxon>
        <taxon>Pseudoxanthomonas</taxon>
    </lineage>
</organism>
<keyword evidence="2" id="KW-1185">Reference proteome</keyword>
<reference evidence="1" key="1">
    <citation type="journal article" date="2016" name="Int. J. Syst. Evol. Microbiol.">
        <title>Pseudoxanthomonas helianthi sp. nov., isolated from roots of Jerusalem artichoke (Helianthus tuberosus).</title>
        <authorList>
            <person name="Kittiwongwattana C."/>
            <person name="Thawai C."/>
        </authorList>
    </citation>
    <scope>NUCLEOTIDE SEQUENCE</scope>
    <source>
        <strain evidence="1">110414</strain>
    </source>
</reference>
<sequence length="96" mass="10182">MAHVRLRATGPRSGFEVLVIALHGLEGVQSVEEVADLMPHLDDEDSSSAGLVDDAAGAGLHALEIEVSPPFAETVRTISDEVAARQGLVLEYVDDF</sequence>
<accession>A0A940WYM6</accession>
<dbReference type="RefSeq" id="WP_210535261.1">
    <property type="nucleotide sequence ID" value="NZ_JAGKTC010000001.1"/>
</dbReference>
<gene>
    <name evidence="1" type="ORF">J5837_03140</name>
</gene>
<protein>
    <submittedName>
        <fullName evidence="1">Uncharacterized protein</fullName>
    </submittedName>
</protein>
<dbReference type="Proteomes" id="UP000673447">
    <property type="component" value="Unassembled WGS sequence"/>
</dbReference>